<evidence type="ECO:0000313" key="2">
    <source>
        <dbReference type="EMBL" id="CAE8605765.1"/>
    </source>
</evidence>
<dbReference type="Proteomes" id="UP000654075">
    <property type="component" value="Unassembled WGS sequence"/>
</dbReference>
<keyword evidence="1" id="KW-0812">Transmembrane</keyword>
<organism evidence="2 3">
    <name type="scientific">Polarella glacialis</name>
    <name type="common">Dinoflagellate</name>
    <dbReference type="NCBI Taxonomy" id="89957"/>
    <lineage>
        <taxon>Eukaryota</taxon>
        <taxon>Sar</taxon>
        <taxon>Alveolata</taxon>
        <taxon>Dinophyceae</taxon>
        <taxon>Suessiales</taxon>
        <taxon>Suessiaceae</taxon>
        <taxon>Polarella</taxon>
    </lineage>
</organism>
<protein>
    <submittedName>
        <fullName evidence="2">Uncharacterized protein</fullName>
    </submittedName>
</protein>
<evidence type="ECO:0000313" key="3">
    <source>
        <dbReference type="Proteomes" id="UP000654075"/>
    </source>
</evidence>
<name>A0A813EW37_POLGL</name>
<gene>
    <name evidence="2" type="ORF">PGLA1383_LOCUS23865</name>
</gene>
<feature type="non-terminal residue" evidence="2">
    <location>
        <position position="100"/>
    </location>
</feature>
<accession>A0A813EW37</accession>
<proteinExistence type="predicted"/>
<keyword evidence="1" id="KW-1133">Transmembrane helix</keyword>
<feature type="transmembrane region" description="Helical" evidence="1">
    <location>
        <begin position="12"/>
        <end position="30"/>
    </location>
</feature>
<keyword evidence="1" id="KW-0472">Membrane</keyword>
<comment type="caution">
    <text evidence="2">The sequence shown here is derived from an EMBL/GenBank/DDBJ whole genome shotgun (WGS) entry which is preliminary data.</text>
</comment>
<evidence type="ECO:0000256" key="1">
    <source>
        <dbReference type="SAM" id="Phobius"/>
    </source>
</evidence>
<dbReference type="AlphaFoldDB" id="A0A813EW37"/>
<keyword evidence="3" id="KW-1185">Reference proteome</keyword>
<sequence>IFGQLVVHHQLITSAAFISALVVVCIFPSFDRRTEIEEHGLVPGYADPGFNSEWQSKLGRCVEQIEGESSIASALDTALKQAGLAAYHMNFTALGGERSS</sequence>
<dbReference type="EMBL" id="CAJNNV010018308">
    <property type="protein sequence ID" value="CAE8605765.1"/>
    <property type="molecule type" value="Genomic_DNA"/>
</dbReference>
<feature type="non-terminal residue" evidence="2">
    <location>
        <position position="1"/>
    </location>
</feature>
<reference evidence="2" key="1">
    <citation type="submission" date="2021-02" db="EMBL/GenBank/DDBJ databases">
        <authorList>
            <person name="Dougan E. K."/>
            <person name="Rhodes N."/>
            <person name="Thang M."/>
            <person name="Chan C."/>
        </authorList>
    </citation>
    <scope>NUCLEOTIDE SEQUENCE</scope>
</reference>